<dbReference type="InterPro" id="IPR032456">
    <property type="entry name" value="Peptidase_M48_N"/>
</dbReference>
<accession>A0A1P8UGE6</accession>
<dbReference type="GO" id="GO:0071586">
    <property type="term" value="P:CAAX-box protein processing"/>
    <property type="evidence" value="ECO:0007669"/>
    <property type="project" value="InterPro"/>
</dbReference>
<evidence type="ECO:0000259" key="16">
    <source>
        <dbReference type="Pfam" id="PF16491"/>
    </source>
</evidence>
<evidence type="ECO:0000256" key="13">
    <source>
        <dbReference type="RuleBase" id="RU003983"/>
    </source>
</evidence>
<keyword evidence="9 13" id="KW-0482">Metalloprotease</keyword>
<organism evidence="17 18">
    <name type="scientific">Acidihalobacter ferrooxydans</name>
    <dbReference type="NCBI Taxonomy" id="1765967"/>
    <lineage>
        <taxon>Bacteria</taxon>
        <taxon>Pseudomonadati</taxon>
        <taxon>Pseudomonadota</taxon>
        <taxon>Gammaproteobacteria</taxon>
        <taxon>Chromatiales</taxon>
        <taxon>Ectothiorhodospiraceae</taxon>
        <taxon>Acidihalobacter</taxon>
    </lineage>
</organism>
<evidence type="ECO:0000256" key="12">
    <source>
        <dbReference type="PIRSR" id="PIRSR627057-2"/>
    </source>
</evidence>
<feature type="transmembrane region" description="Helical" evidence="14">
    <location>
        <begin position="287"/>
        <end position="308"/>
    </location>
</feature>
<comment type="subcellular location">
    <subcellularLocation>
        <location evidence="1">Endoplasmic reticulum membrane</location>
        <topology evidence="1">Multi-pass membrane protein</topology>
    </subcellularLocation>
</comment>
<keyword evidence="2 13" id="KW-0645">Protease</keyword>
<evidence type="ECO:0000256" key="4">
    <source>
        <dbReference type="ARBA" id="ARBA00022723"/>
    </source>
</evidence>
<keyword evidence="7 12" id="KW-0862">Zinc</keyword>
<comment type="cofactor">
    <cofactor evidence="12 13">
        <name>Zn(2+)</name>
        <dbReference type="ChEBI" id="CHEBI:29105"/>
    </cofactor>
    <text evidence="12 13">Binds 1 zinc ion per subunit.</text>
</comment>
<feature type="binding site" evidence="12">
    <location>
        <position position="281"/>
    </location>
    <ligand>
        <name>Zn(2+)</name>
        <dbReference type="ChEBI" id="CHEBI:29105"/>
        <note>catalytic</note>
    </ligand>
</feature>
<keyword evidence="4 12" id="KW-0479">Metal-binding</keyword>
<comment type="similarity">
    <text evidence="13">Belongs to the peptidase M48 family.</text>
</comment>
<evidence type="ECO:0000256" key="10">
    <source>
        <dbReference type="ARBA" id="ARBA00023136"/>
    </source>
</evidence>
<dbReference type="STRING" id="1765967.BW247_06990"/>
<keyword evidence="8 14" id="KW-1133">Transmembrane helix</keyword>
<dbReference type="Pfam" id="PF01435">
    <property type="entry name" value="Peptidase_M48"/>
    <property type="match status" value="1"/>
</dbReference>
<dbReference type="EMBL" id="CP019434">
    <property type="protein sequence ID" value="APZ42870.1"/>
    <property type="molecule type" value="Genomic_DNA"/>
</dbReference>
<dbReference type="KEGG" id="afy:BW247_06990"/>
<dbReference type="InterPro" id="IPR001915">
    <property type="entry name" value="Peptidase_M48"/>
</dbReference>
<feature type="active site" evidence="11">
    <location>
        <position position="278"/>
    </location>
</feature>
<keyword evidence="18" id="KW-1185">Reference proteome</keyword>
<dbReference type="GO" id="GO:0004222">
    <property type="term" value="F:metalloendopeptidase activity"/>
    <property type="evidence" value="ECO:0007669"/>
    <property type="project" value="InterPro"/>
</dbReference>
<evidence type="ECO:0000256" key="2">
    <source>
        <dbReference type="ARBA" id="ARBA00022670"/>
    </source>
</evidence>
<feature type="binding site" evidence="12">
    <location>
        <position position="355"/>
    </location>
    <ligand>
        <name>Zn(2+)</name>
        <dbReference type="ChEBI" id="CHEBI:29105"/>
        <note>catalytic</note>
    </ligand>
</feature>
<evidence type="ECO:0000259" key="15">
    <source>
        <dbReference type="Pfam" id="PF01435"/>
    </source>
</evidence>
<evidence type="ECO:0000256" key="6">
    <source>
        <dbReference type="ARBA" id="ARBA00022824"/>
    </source>
</evidence>
<evidence type="ECO:0000256" key="5">
    <source>
        <dbReference type="ARBA" id="ARBA00022801"/>
    </source>
</evidence>
<keyword evidence="6" id="KW-0256">Endoplasmic reticulum</keyword>
<evidence type="ECO:0000256" key="7">
    <source>
        <dbReference type="ARBA" id="ARBA00022833"/>
    </source>
</evidence>
<dbReference type="Gene3D" id="3.30.2010.10">
    <property type="entry name" value="Metalloproteases ('zincins'), catalytic domain"/>
    <property type="match status" value="1"/>
</dbReference>
<gene>
    <name evidence="17" type="ORF">BW247_06990</name>
</gene>
<dbReference type="InterPro" id="IPR027057">
    <property type="entry name" value="CAXX_Prtase_1"/>
</dbReference>
<dbReference type="OrthoDB" id="9781930at2"/>
<sequence length="414" mass="46831">MPMFSLLFVLVVMLGLGLRLWLRWRQVSYVRNHRDAVPAVFAEKISLSAHRRAADYTIDRTRFGGFENMGETVIVLAWTLGGGLDALNRAWLALGLSPLLTGTGVLISAAVIMGLLDLPFTLWRTFVIETRHGFNHTTPGVFATDLIKQTLLALFIGTPLVLLILWLMQRMGGWWWLWVWAVWTAFTLGLAWAYPRFIAPLFNTFTPLDDGELRTRVGRLLDRAGFRSRGIFVMDGSRRSGHGNAYFTGFGRNKRIVFFDTLLNTLEPDEVEAVLAHELGHFRHRHVLKAMVLMTTLSLAGFALLAWLMTQPWFYADLGVHSPSTWSALLLFVIALPQFTYLLTPLFSWRSRRQEFEADAYARTQTGAAPLIQALTKLYRDNSSTLTPDPVHSAFYDSHPPASIRIQHLNAASR</sequence>
<reference evidence="17 18" key="1">
    <citation type="submission" date="2017-01" db="EMBL/GenBank/DDBJ databases">
        <title>Draft sequence of Acidihalobacter ferrooxidans strain DSM 14175 (strain V8).</title>
        <authorList>
            <person name="Khaleque H.N."/>
            <person name="Ramsay J.P."/>
            <person name="Murphy R.J.T."/>
            <person name="Kaksonen A.H."/>
            <person name="Boxall N.J."/>
            <person name="Watkin E.L.J."/>
        </authorList>
    </citation>
    <scope>NUCLEOTIDE SEQUENCE [LARGE SCALE GENOMIC DNA]</scope>
    <source>
        <strain evidence="17 18">V8</strain>
    </source>
</reference>
<evidence type="ECO:0000313" key="17">
    <source>
        <dbReference type="EMBL" id="APZ42870.1"/>
    </source>
</evidence>
<keyword evidence="3 14" id="KW-0812">Transmembrane</keyword>
<evidence type="ECO:0000256" key="14">
    <source>
        <dbReference type="SAM" id="Phobius"/>
    </source>
</evidence>
<feature type="active site" description="Proton donor" evidence="11">
    <location>
        <position position="359"/>
    </location>
</feature>
<feature type="binding site" evidence="12">
    <location>
        <position position="277"/>
    </location>
    <ligand>
        <name>Zn(2+)</name>
        <dbReference type="ChEBI" id="CHEBI:29105"/>
        <note>catalytic</note>
    </ligand>
</feature>
<feature type="transmembrane region" description="Helical" evidence="14">
    <location>
        <begin position="90"/>
        <end position="116"/>
    </location>
</feature>
<name>A0A1P8UGE6_9GAMM</name>
<keyword evidence="10 14" id="KW-0472">Membrane</keyword>
<dbReference type="Pfam" id="PF16491">
    <property type="entry name" value="Peptidase_M48_N"/>
    <property type="match status" value="1"/>
</dbReference>
<evidence type="ECO:0000256" key="1">
    <source>
        <dbReference type="ARBA" id="ARBA00004477"/>
    </source>
</evidence>
<protein>
    <submittedName>
        <fullName evidence="17">Peptidase M48</fullName>
    </submittedName>
</protein>
<feature type="domain" description="CAAX prenyl protease 1 N-terminal" evidence="16">
    <location>
        <begin position="26"/>
        <end position="204"/>
    </location>
</feature>
<feature type="domain" description="Peptidase M48" evidence="15">
    <location>
        <begin position="207"/>
        <end position="411"/>
    </location>
</feature>
<feature type="transmembrane region" description="Helical" evidence="14">
    <location>
        <begin position="151"/>
        <end position="168"/>
    </location>
</feature>
<dbReference type="FunFam" id="3.30.2010.10:FF:000002">
    <property type="entry name" value="CAAX prenyl protease"/>
    <property type="match status" value="1"/>
</dbReference>
<evidence type="ECO:0000256" key="9">
    <source>
        <dbReference type="ARBA" id="ARBA00023049"/>
    </source>
</evidence>
<evidence type="ECO:0000256" key="8">
    <source>
        <dbReference type="ARBA" id="ARBA00022989"/>
    </source>
</evidence>
<feature type="transmembrane region" description="Helical" evidence="14">
    <location>
        <begin position="328"/>
        <end position="347"/>
    </location>
</feature>
<dbReference type="AlphaFoldDB" id="A0A1P8UGE6"/>
<keyword evidence="5 13" id="KW-0378">Hydrolase</keyword>
<dbReference type="RefSeq" id="WP_076836518.1">
    <property type="nucleotide sequence ID" value="NZ_CP019434.1"/>
</dbReference>
<evidence type="ECO:0000256" key="3">
    <source>
        <dbReference type="ARBA" id="ARBA00022692"/>
    </source>
</evidence>
<evidence type="ECO:0000256" key="11">
    <source>
        <dbReference type="PIRSR" id="PIRSR627057-1"/>
    </source>
</evidence>
<dbReference type="GO" id="GO:0046872">
    <property type="term" value="F:metal ion binding"/>
    <property type="evidence" value="ECO:0007669"/>
    <property type="project" value="UniProtKB-KW"/>
</dbReference>
<evidence type="ECO:0000313" key="18">
    <source>
        <dbReference type="Proteomes" id="UP000243807"/>
    </source>
</evidence>
<dbReference type="Proteomes" id="UP000243807">
    <property type="component" value="Chromosome"/>
</dbReference>
<proteinExistence type="inferred from homology"/>
<dbReference type="CDD" id="cd07343">
    <property type="entry name" value="M48A_Zmpste24p_like"/>
    <property type="match status" value="1"/>
</dbReference>
<feature type="transmembrane region" description="Helical" evidence="14">
    <location>
        <begin position="174"/>
        <end position="194"/>
    </location>
</feature>
<dbReference type="PANTHER" id="PTHR10120">
    <property type="entry name" value="CAAX PRENYL PROTEASE 1"/>
    <property type="match status" value="1"/>
</dbReference>